<name>A0ABS1QN90_9GAMM</name>
<feature type="transmembrane region" description="Helical" evidence="7">
    <location>
        <begin position="20"/>
        <end position="41"/>
    </location>
</feature>
<keyword evidence="2 7" id="KW-0813">Transport</keyword>
<keyword evidence="3" id="KW-1003">Cell membrane</keyword>
<protein>
    <recommendedName>
        <fullName evidence="7">TRAP transporter small permease protein</fullName>
    </recommendedName>
</protein>
<proteinExistence type="inferred from homology"/>
<keyword evidence="10" id="KW-1185">Reference proteome</keyword>
<comment type="function">
    <text evidence="7">Part of the tripartite ATP-independent periplasmic (TRAP) transport system.</text>
</comment>
<evidence type="ECO:0000313" key="9">
    <source>
        <dbReference type="EMBL" id="MBL1376330.1"/>
    </source>
</evidence>
<dbReference type="Proteomes" id="UP000638570">
    <property type="component" value="Unassembled WGS sequence"/>
</dbReference>
<dbReference type="InterPro" id="IPR055348">
    <property type="entry name" value="DctQ"/>
</dbReference>
<evidence type="ECO:0000259" key="8">
    <source>
        <dbReference type="Pfam" id="PF04290"/>
    </source>
</evidence>
<evidence type="ECO:0000256" key="6">
    <source>
        <dbReference type="ARBA" id="ARBA00023136"/>
    </source>
</evidence>
<evidence type="ECO:0000256" key="5">
    <source>
        <dbReference type="ARBA" id="ARBA00022989"/>
    </source>
</evidence>
<comment type="caution">
    <text evidence="9">The sequence shown here is derived from an EMBL/GenBank/DDBJ whole genome shotgun (WGS) entry which is preliminary data.</text>
</comment>
<evidence type="ECO:0000256" key="3">
    <source>
        <dbReference type="ARBA" id="ARBA00022475"/>
    </source>
</evidence>
<sequence length="94" mass="10195">MARAEACRCASDSASHSAVLAYLPVNYVLVVHGHIFTGMGWRRSSIALGMPLAYVFAAMPISGLAMALFTIEVVYDDLRCLLTGRTVPHPQEDI</sequence>
<organism evidence="9 10">
    <name type="scientific">Zobellella iuensis</name>
    <dbReference type="NCBI Taxonomy" id="2803811"/>
    <lineage>
        <taxon>Bacteria</taxon>
        <taxon>Pseudomonadati</taxon>
        <taxon>Pseudomonadota</taxon>
        <taxon>Gammaproteobacteria</taxon>
        <taxon>Aeromonadales</taxon>
        <taxon>Aeromonadaceae</taxon>
        <taxon>Zobellella</taxon>
    </lineage>
</organism>
<evidence type="ECO:0000256" key="7">
    <source>
        <dbReference type="RuleBase" id="RU369079"/>
    </source>
</evidence>
<reference evidence="10" key="1">
    <citation type="submission" date="2021-01" db="EMBL/GenBank/DDBJ databases">
        <title>Genome public.</title>
        <authorList>
            <person name="Liu C."/>
            <person name="Sun Q."/>
        </authorList>
    </citation>
    <scope>NUCLEOTIDE SEQUENCE [LARGE SCALE GENOMIC DNA]</scope>
    <source>
        <strain evidence="10">CGMCC 1.18722</strain>
    </source>
</reference>
<comment type="similarity">
    <text evidence="7">Belongs to the TRAP transporter small permease family.</text>
</comment>
<dbReference type="EMBL" id="JAERTZ010000008">
    <property type="protein sequence ID" value="MBL1376330.1"/>
    <property type="molecule type" value="Genomic_DNA"/>
</dbReference>
<keyword evidence="5 7" id="KW-1133">Transmembrane helix</keyword>
<evidence type="ECO:0000256" key="4">
    <source>
        <dbReference type="ARBA" id="ARBA00022692"/>
    </source>
</evidence>
<evidence type="ECO:0000313" key="10">
    <source>
        <dbReference type="Proteomes" id="UP000638570"/>
    </source>
</evidence>
<gene>
    <name evidence="9" type="ORF">JKV55_03145</name>
</gene>
<dbReference type="Pfam" id="PF04290">
    <property type="entry name" value="DctQ"/>
    <property type="match status" value="1"/>
</dbReference>
<feature type="transmembrane region" description="Helical" evidence="7">
    <location>
        <begin position="53"/>
        <end position="75"/>
    </location>
</feature>
<comment type="subcellular location">
    <subcellularLocation>
        <location evidence="7">Cell inner membrane</location>
        <topology evidence="7">Multi-pass membrane protein</topology>
    </subcellularLocation>
    <subcellularLocation>
        <location evidence="1">Cell membrane</location>
        <topology evidence="1">Multi-pass membrane protein</topology>
    </subcellularLocation>
</comment>
<comment type="subunit">
    <text evidence="7">The complex comprises the extracytoplasmic solute receptor protein and the two transmembrane proteins.</text>
</comment>
<dbReference type="RefSeq" id="WP_202082294.1">
    <property type="nucleotide sequence ID" value="NZ_JAERTZ010000008.1"/>
</dbReference>
<evidence type="ECO:0000256" key="1">
    <source>
        <dbReference type="ARBA" id="ARBA00004651"/>
    </source>
</evidence>
<evidence type="ECO:0000256" key="2">
    <source>
        <dbReference type="ARBA" id="ARBA00022448"/>
    </source>
</evidence>
<feature type="domain" description="Tripartite ATP-independent periplasmic transporters DctQ component" evidence="8">
    <location>
        <begin position="27"/>
        <end position="79"/>
    </location>
</feature>
<accession>A0ABS1QN90</accession>
<keyword evidence="4 7" id="KW-0812">Transmembrane</keyword>
<keyword evidence="7" id="KW-0997">Cell inner membrane</keyword>
<keyword evidence="6 7" id="KW-0472">Membrane</keyword>
<comment type="caution">
    <text evidence="7">Lacks conserved residue(s) required for the propagation of feature annotation.</text>
</comment>